<feature type="compositionally biased region" description="Basic and acidic residues" evidence="6">
    <location>
        <begin position="2003"/>
        <end position="2029"/>
    </location>
</feature>
<dbReference type="PANTHER" id="PTHR21597">
    <property type="entry name" value="THO2 PROTEIN"/>
    <property type="match status" value="1"/>
</dbReference>
<dbReference type="InterPro" id="IPR032302">
    <property type="entry name" value="THOC2_N"/>
</dbReference>
<feature type="compositionally biased region" description="Basic and acidic residues" evidence="6">
    <location>
        <begin position="2526"/>
        <end position="2550"/>
    </location>
</feature>
<feature type="compositionally biased region" description="Pro residues" evidence="6">
    <location>
        <begin position="1907"/>
        <end position="1916"/>
    </location>
</feature>
<feature type="compositionally biased region" description="Polar residues" evidence="6">
    <location>
        <begin position="2180"/>
        <end position="2196"/>
    </location>
</feature>
<evidence type="ECO:0000259" key="8">
    <source>
        <dbReference type="Pfam" id="PF11732"/>
    </source>
</evidence>
<accession>A0ABQ9NTE0</accession>
<protein>
    <recommendedName>
        <fullName evidence="3">THO complex subunit 2</fullName>
    </recommendedName>
</protein>
<feature type="compositionally biased region" description="Low complexity" evidence="6">
    <location>
        <begin position="26"/>
        <end position="46"/>
    </location>
</feature>
<evidence type="ECO:0000256" key="2">
    <source>
        <dbReference type="ARBA" id="ARBA00007857"/>
    </source>
</evidence>
<feature type="coiled-coil region" evidence="5">
    <location>
        <begin position="1261"/>
        <end position="1310"/>
    </location>
</feature>
<dbReference type="PANTHER" id="PTHR21597:SF0">
    <property type="entry name" value="THO COMPLEX SUBUNIT 2"/>
    <property type="match status" value="1"/>
</dbReference>
<feature type="domain" description="THO complex subunit 2 N-terminal" evidence="9">
    <location>
        <begin position="137"/>
        <end position="855"/>
    </location>
</feature>
<dbReference type="Pfam" id="PF11732">
    <property type="entry name" value="Thoc2"/>
    <property type="match status" value="1"/>
</dbReference>
<evidence type="ECO:0000256" key="3">
    <source>
        <dbReference type="ARBA" id="ARBA00019596"/>
    </source>
</evidence>
<feature type="compositionally biased region" description="Basic and acidic residues" evidence="6">
    <location>
        <begin position="1927"/>
        <end position="1939"/>
    </location>
</feature>
<dbReference type="Proteomes" id="UP001172684">
    <property type="component" value="Unassembled WGS sequence"/>
</dbReference>
<evidence type="ECO:0000256" key="1">
    <source>
        <dbReference type="ARBA" id="ARBA00004123"/>
    </source>
</evidence>
<feature type="region of interest" description="Disordered" evidence="6">
    <location>
        <begin position="1581"/>
        <end position="2576"/>
    </location>
</feature>
<keyword evidence="5" id="KW-0175">Coiled coil</keyword>
<evidence type="ECO:0000313" key="11">
    <source>
        <dbReference type="Proteomes" id="UP001172684"/>
    </source>
</evidence>
<feature type="domain" description="THO complex subunitTHOC2 N-terminal" evidence="8">
    <location>
        <begin position="857"/>
        <end position="932"/>
    </location>
</feature>
<feature type="region of interest" description="Disordered" evidence="6">
    <location>
        <begin position="1"/>
        <end position="132"/>
    </location>
</feature>
<feature type="compositionally biased region" description="Basic and acidic residues" evidence="6">
    <location>
        <begin position="1828"/>
        <end position="1871"/>
    </location>
</feature>
<organism evidence="10 11">
    <name type="scientific">Coniosporium apollinis</name>
    <dbReference type="NCBI Taxonomy" id="61459"/>
    <lineage>
        <taxon>Eukaryota</taxon>
        <taxon>Fungi</taxon>
        <taxon>Dikarya</taxon>
        <taxon>Ascomycota</taxon>
        <taxon>Pezizomycotina</taxon>
        <taxon>Dothideomycetes</taxon>
        <taxon>Dothideomycetes incertae sedis</taxon>
        <taxon>Coniosporium</taxon>
    </lineage>
</organism>
<evidence type="ECO:0000256" key="5">
    <source>
        <dbReference type="SAM" id="Coils"/>
    </source>
</evidence>
<feature type="compositionally biased region" description="Low complexity" evidence="6">
    <location>
        <begin position="2123"/>
        <end position="2133"/>
    </location>
</feature>
<keyword evidence="4" id="KW-0539">Nucleus</keyword>
<dbReference type="Pfam" id="PF16134">
    <property type="entry name" value="THOC2_N"/>
    <property type="match status" value="1"/>
</dbReference>
<dbReference type="EMBL" id="JAPDRL010000033">
    <property type="protein sequence ID" value="KAJ9664968.1"/>
    <property type="molecule type" value="Genomic_DNA"/>
</dbReference>
<feature type="compositionally biased region" description="Basic and acidic residues" evidence="6">
    <location>
        <begin position="2057"/>
        <end position="2066"/>
    </location>
</feature>
<feature type="compositionally biased region" description="Polar residues" evidence="6">
    <location>
        <begin position="1711"/>
        <end position="1722"/>
    </location>
</feature>
<comment type="subcellular location">
    <subcellularLocation>
        <location evidence="1">Nucleus</location>
    </subcellularLocation>
</comment>
<feature type="compositionally biased region" description="Basic residues" evidence="6">
    <location>
        <begin position="2413"/>
        <end position="2422"/>
    </location>
</feature>
<feature type="compositionally biased region" description="Gly residues" evidence="6">
    <location>
        <begin position="2341"/>
        <end position="2352"/>
    </location>
</feature>
<evidence type="ECO:0000256" key="4">
    <source>
        <dbReference type="ARBA" id="ARBA00023242"/>
    </source>
</evidence>
<feature type="compositionally biased region" description="Basic and acidic residues" evidence="6">
    <location>
        <begin position="2423"/>
        <end position="2499"/>
    </location>
</feature>
<feature type="compositionally biased region" description="Basic and acidic residues" evidence="6">
    <location>
        <begin position="1773"/>
        <end position="1787"/>
    </location>
</feature>
<evidence type="ECO:0000256" key="6">
    <source>
        <dbReference type="SAM" id="MobiDB-lite"/>
    </source>
</evidence>
<feature type="compositionally biased region" description="Low complexity" evidence="6">
    <location>
        <begin position="1659"/>
        <end position="1675"/>
    </location>
</feature>
<feature type="compositionally biased region" description="Gly residues" evidence="6">
    <location>
        <begin position="59"/>
        <end position="71"/>
    </location>
</feature>
<evidence type="ECO:0000313" key="10">
    <source>
        <dbReference type="EMBL" id="KAJ9664968.1"/>
    </source>
</evidence>
<name>A0ABQ9NTE0_9PEZI</name>
<feature type="compositionally biased region" description="Basic and acidic residues" evidence="6">
    <location>
        <begin position="1947"/>
        <end position="1963"/>
    </location>
</feature>
<reference evidence="10" key="1">
    <citation type="submission" date="2022-10" db="EMBL/GenBank/DDBJ databases">
        <title>Culturing micro-colonial fungi from biological soil crusts in the Mojave desert and describing Neophaeococcomyces mojavensis, and introducing the new genera and species Taxawa tesnikishii.</title>
        <authorList>
            <person name="Kurbessoian T."/>
            <person name="Stajich J.E."/>
        </authorList>
    </citation>
    <scope>NUCLEOTIDE SEQUENCE</scope>
    <source>
        <strain evidence="10">TK_1</strain>
    </source>
</reference>
<proteinExistence type="inferred from homology"/>
<evidence type="ECO:0000259" key="7">
    <source>
        <dbReference type="Pfam" id="PF11262"/>
    </source>
</evidence>
<gene>
    <name evidence="10" type="primary">RLR1</name>
    <name evidence="10" type="ORF">H2201_004832</name>
</gene>
<comment type="similarity">
    <text evidence="2">Belongs to the THOC2 family.</text>
</comment>
<feature type="domain" description="THO complex subunitTHOC2 C-terminal" evidence="7">
    <location>
        <begin position="1239"/>
        <end position="1546"/>
    </location>
</feature>
<feature type="compositionally biased region" description="Gly residues" evidence="6">
    <location>
        <begin position="2507"/>
        <end position="2516"/>
    </location>
</feature>
<feature type="compositionally biased region" description="Polar residues" evidence="6">
    <location>
        <begin position="1184"/>
        <end position="1201"/>
    </location>
</feature>
<feature type="region of interest" description="Disordered" evidence="6">
    <location>
        <begin position="658"/>
        <end position="681"/>
    </location>
</feature>
<dbReference type="InterPro" id="IPR021418">
    <property type="entry name" value="THO_THOC2_C"/>
</dbReference>
<dbReference type="Pfam" id="PF11262">
    <property type="entry name" value="Tho2"/>
    <property type="match status" value="1"/>
</dbReference>
<keyword evidence="11" id="KW-1185">Reference proteome</keyword>
<dbReference type="InterPro" id="IPR021726">
    <property type="entry name" value="THO_THOC2_N"/>
</dbReference>
<feature type="compositionally biased region" description="Polar residues" evidence="6">
    <location>
        <begin position="82"/>
        <end position="104"/>
    </location>
</feature>
<feature type="compositionally biased region" description="Basic and acidic residues" evidence="6">
    <location>
        <begin position="1977"/>
        <end position="1994"/>
    </location>
</feature>
<comment type="caution">
    <text evidence="10">The sequence shown here is derived from an EMBL/GenBank/DDBJ whole genome shotgun (WGS) entry which is preliminary data.</text>
</comment>
<feature type="compositionally biased region" description="Basic and acidic residues" evidence="6">
    <location>
        <begin position="2389"/>
        <end position="2412"/>
    </location>
</feature>
<feature type="region of interest" description="Disordered" evidence="6">
    <location>
        <begin position="567"/>
        <end position="592"/>
    </location>
</feature>
<evidence type="ECO:0000259" key="9">
    <source>
        <dbReference type="Pfam" id="PF16134"/>
    </source>
</evidence>
<dbReference type="InterPro" id="IPR040007">
    <property type="entry name" value="Tho2"/>
</dbReference>
<sequence>MAPGGGGKRKRYGQEDDTRRPSPYKPQDQNAPRQNQQNQQNQQHNGRGQGQRRPSRGYNRGGNGDARGGMGSNAQRPPARESPTTASAMPSTPQQPAATPSTSMNPPPSQATPAERAAPQHAPPSKPKPTTYDYQYLTDEKVEAWRALARQSVVEAAKELQGQGDTLGLSIIFQELIRAGLDGRVEAMDAGTVVKEILDTCPPEERQDSASLFLDCLSILTEADVSNYALRSIVLSTGISAAQMREELDTPLLVALGLVRSTFARMAARKATNLLYRQSNYNLLREETEGYSKLMTEYFTTSNSGPPTGELAAETFQKVKALIGAFDLDVGRVLDVTLDVFANLLVKQYRFFIKLLRASSWWPEAKSYGENTAQEQDFSSLPSWALPESASWTTSEEEQARLAVVRQERDRAFWDRVKTKQGRREQMDAFFELGGRQIVGDIPDAEMINGEQDVVDLDADREWMRTTQTLPPPGNRTAAQLLGFKLRFYASDARDPSDTLPDNLIYLAALLIKIGFISLRDLYPHLYPPDEKMAEVKEKLAKEKARKERKNPPGAGVNLLAMTGALPEKEGDPFGAAPRLREDTPEPEVAAGELPEPADQKIALLRSLLLIGAIPEALFILGRFPWLLEALPDLPEYIHRILHHCLAKVYEASKSTPQDEGLTAAKPQLGDQAGQPKGQVKYVQAPPRKSLRWAKLDKNDSGDGVDYRFYWDDWADNVPVCQNVDDVFLLCDTLLNLSGVKIGQDPTLLIKLARIGLKSLSDDSSTANQERWIELSKKLLVPALSLTKSNPNVVNEIFDLLKLFSTRTRYAIYAEVYTGSISRLEDVRAAFNRTRAETRDVLKRISKTNTKPMARALAKVAYASPGVVFEVALTQIEVYNNLIEVFVECARYFTYYGYDVLTWSLMTFLGGRGKERQQADGMLTSPWLKALSTFAGRVFKRYSVINPSPILQYVAYQLEQGSSTDLEVLEQIITSMAGIRSDLVYNNEALQGMAGGEALHALTLESLLDKRHEMKHSSKRLIKSLVDPGLAGPLLTAIARKRVSYIFSPEAEGRPLKVLGSNLDTIHQVFVQYLDLLRSSLSIKEFDTHVPDLVDLISNHGIDPATAFMIARPSITHAIAEADATLRSTKRRSSSISEEEPLNGVVEINGVKDDATRNADEKMVTDSAGDASEDKMILDAEQDAGNTKTENVPSSGDTSSMVAVVSPEPDKSADSNPDNRALRRLEEQLRSVLPQSFEETLSISFYATFWRLSLYDISPPMQTYKAEQEKTKQKIEAIMSDRKDISVSGMKKKEQQRKELTDLYNRLVEEAGVHAKHHQRLRRRLAKEKSQWFAGFPTTAGQSQQIHAAILQECFFPRMLLSPMDSRYTFLMMNFLHSSGTPGFRTLHLLDAIFKEKQLTAMIFQCTAREAENFGQFLYEVLAMLKPWHLSKDVYESNAYGPKKNLPGFAIKLNPDKTPAELLDYENFRRFLYTCHLRLNSALKACLMGGEYMHIRNAITILKSLHPVFPAVTFMGTAQISYLTELSQKETREDLKLSALSLVADLKRQEAAIAIENRPPEPGKQLIPKEKRIGWLTPQEFRLGDFGHNAPKAASRGGSARPDTPQPKGTTPRSLNAAAAEFQPKPASINGVSKSTGSGRPDAEDGEIEDGERKASLSAATPATQAKAQPEQTPAVNGEAGDTRSSEPKPAALVTAPTPGDKSDASRPAPENTNAESATPATFPTPFNHGVPQRPDMNRTPSGQFGTPRAPHALPNRPDLQQPRGRLPPPPRLAERGPEHRDRRDPGRGPPDMQYGRLDRPEDMPRDSLTHNDRRERSPGPGRPVRARSPERGPPPDRDRRDPAYGGGRDVRDYPDDRPMRPPPRDARPGGRDLGYGPSLQNRSAPDSPQLLPRMDERSRMHGSPAMAPPAAAPPIHPDRGPLINPERARLLQHHDERPPMNIPQHPQDRPPHLNRAKPDFDRPGMNPERVAQLSGDFERRNDGPRSDRDDRRGRGSRPHSPRRADDRLPPGASPHHDDPRDYRRDDRPPMLGRQPINGPPEREWYDEPNIPPTGPRGDRPGRSVHTDNGPPGPGRELFQPSAPPRPPPDLNHGRLNQDFGPPPHASLEPRFGRLNAGPDVPSGPRGRGSAARGGRHFNTPSGPRQSEPMAPTSVPQSPSDRQQPAGPAPDHGPRRPSDQVLTSAPQTPATENAPSDLSGIHPSRLQQIQPPPPIQTDLSTSAPPPSAASAPSGATSSFPPSGPRNSRQQQPNNTNPNTPGVSPITRGPPTGPASAGPGREDKRFAGLHNMLQGGPAGGDRGASIRGRAGRGQGQGMNTLPDSSTPSLPSQPPMPGAMRQEGGGNGNGGGGMPQQQQQHLEPPRPDLLARPSGGSGAGGPSGLDAPSSQDERSSSRAGSRRGERSSRDGERGSRRHRSRSRSPRREQERGIRERDGREPREHDARDKRGAGDREGNRDGNRDGSRRGRDELRERGPRESGPREPGHRERRERGMDDGGARRGPPPGEYGGGPGPGEGYPPPQLEGRNGDGRPRGPGGERRDERERREGRDARKRGRLGEEGPEALGGDSKRPRRMG</sequence>
<feature type="compositionally biased region" description="Polar residues" evidence="6">
    <location>
        <begin position="2154"/>
        <end position="2163"/>
    </location>
</feature>
<feature type="region of interest" description="Disordered" evidence="6">
    <location>
        <begin position="1152"/>
        <end position="1218"/>
    </location>
</feature>
<feature type="compositionally biased region" description="Basic and acidic residues" evidence="6">
    <location>
        <begin position="1797"/>
        <end position="1818"/>
    </location>
</feature>
<feature type="compositionally biased region" description="Low complexity" evidence="6">
    <location>
        <begin position="2228"/>
        <end position="2278"/>
    </location>
</feature>
<feature type="compositionally biased region" description="Basic and acidic residues" evidence="6">
    <location>
        <begin position="1152"/>
        <end position="1164"/>
    </location>
</feature>